<dbReference type="InterPro" id="IPR029063">
    <property type="entry name" value="SAM-dependent_MTases_sf"/>
</dbReference>
<keyword evidence="3" id="KW-0808">Transferase</keyword>
<dbReference type="EMBL" id="AJTX02000002">
    <property type="protein sequence ID" value="KKJ01495.1"/>
    <property type="molecule type" value="Genomic_DNA"/>
</dbReference>
<evidence type="ECO:0000259" key="4">
    <source>
        <dbReference type="Pfam" id="PF08241"/>
    </source>
</evidence>
<reference evidence="5" key="1">
    <citation type="submission" date="2012-04" db="EMBL/GenBank/DDBJ databases">
        <authorList>
            <person name="Borisov I.G."/>
            <person name="Ivanikova N.V."/>
            <person name="Pinevich A.V."/>
        </authorList>
    </citation>
    <scope>NUCLEOTIDE SEQUENCE</scope>
    <source>
        <strain evidence="5">CALU 1027</strain>
    </source>
</reference>
<dbReference type="Pfam" id="PF08241">
    <property type="entry name" value="Methyltransf_11"/>
    <property type="match status" value="1"/>
</dbReference>
<evidence type="ECO:0000313" key="6">
    <source>
        <dbReference type="Proteomes" id="UP000034681"/>
    </source>
</evidence>
<dbReference type="CDD" id="cd02440">
    <property type="entry name" value="AdoMet_MTases"/>
    <property type="match status" value="1"/>
</dbReference>
<protein>
    <recommendedName>
        <fullName evidence="4">Methyltransferase type 11 domain-containing protein</fullName>
    </recommendedName>
</protein>
<evidence type="ECO:0000313" key="5">
    <source>
        <dbReference type="EMBL" id="KKJ01495.1"/>
    </source>
</evidence>
<sequence length="267" mass="30191">MTIKLKFTEKVKDYSQYRADYPDAMFKALLADLGALDQVQAVDVGAGTGIASRQLADRGVRVIAIEPDAAMVAGALPHPQVDFRLGSGETTGLPDHTVDLITCFQSFHWLQFRPSLKEFHRILKPGGKLALVWNWWDSRDLFSRQYNQALAETAKSYKYADLKPTSIENIEKFFALAQRIPSKVQMKLLDRWGWLPYFEEVQTQYFTFTQAVDEEMLGGLARSYSFIPETGSLWEALAIELSQLIATTPGNPCLQYRTRLVTAKTKV</sequence>
<dbReference type="AlphaFoldDB" id="A0A0M2PZB4"/>
<accession>A0A0M2PZB4</accession>
<dbReference type="Proteomes" id="UP000034681">
    <property type="component" value="Unassembled WGS sequence"/>
</dbReference>
<dbReference type="InterPro" id="IPR051052">
    <property type="entry name" value="Diverse_substrate_MTase"/>
</dbReference>
<feature type="domain" description="Methyltransferase type 11" evidence="4">
    <location>
        <begin position="42"/>
        <end position="130"/>
    </location>
</feature>
<dbReference type="SUPFAM" id="SSF53335">
    <property type="entry name" value="S-adenosyl-L-methionine-dependent methyltransferases"/>
    <property type="match status" value="1"/>
</dbReference>
<organism evidence="5 6">
    <name type="scientific">Prochlorothrix hollandica PCC 9006 = CALU 1027</name>
    <dbReference type="NCBI Taxonomy" id="317619"/>
    <lineage>
        <taxon>Bacteria</taxon>
        <taxon>Bacillati</taxon>
        <taxon>Cyanobacteriota</taxon>
        <taxon>Cyanophyceae</taxon>
        <taxon>Prochlorotrichales</taxon>
        <taxon>Prochlorotrichaceae</taxon>
        <taxon>Prochlorothrix</taxon>
    </lineage>
</organism>
<name>A0A0M2PZB4_PROHO</name>
<dbReference type="PANTHER" id="PTHR44942:SF4">
    <property type="entry name" value="METHYLTRANSFERASE TYPE 11 DOMAIN-CONTAINING PROTEIN"/>
    <property type="match status" value="1"/>
</dbReference>
<dbReference type="GO" id="GO:0032259">
    <property type="term" value="P:methylation"/>
    <property type="evidence" value="ECO:0007669"/>
    <property type="project" value="UniProtKB-KW"/>
</dbReference>
<dbReference type="PANTHER" id="PTHR44942">
    <property type="entry name" value="METHYLTRANSF_11 DOMAIN-CONTAINING PROTEIN"/>
    <property type="match status" value="1"/>
</dbReference>
<dbReference type="OrthoDB" id="9797252at2"/>
<dbReference type="Gene3D" id="3.40.50.150">
    <property type="entry name" value="Vaccinia Virus protein VP39"/>
    <property type="match status" value="1"/>
</dbReference>
<dbReference type="RefSeq" id="WP_017714238.1">
    <property type="nucleotide sequence ID" value="NZ_KB235941.1"/>
</dbReference>
<dbReference type="InterPro" id="IPR013216">
    <property type="entry name" value="Methyltransf_11"/>
</dbReference>
<proteinExistence type="inferred from homology"/>
<evidence type="ECO:0000256" key="1">
    <source>
        <dbReference type="ARBA" id="ARBA00008361"/>
    </source>
</evidence>
<keyword evidence="2" id="KW-0489">Methyltransferase</keyword>
<dbReference type="STRING" id="317619.GCA_000332315_04094"/>
<comment type="similarity">
    <text evidence="1">Belongs to the methyltransferase superfamily.</text>
</comment>
<dbReference type="eggNOG" id="COG2226">
    <property type="taxonomic scope" value="Bacteria"/>
</dbReference>
<dbReference type="GO" id="GO:0008757">
    <property type="term" value="F:S-adenosylmethionine-dependent methyltransferase activity"/>
    <property type="evidence" value="ECO:0007669"/>
    <property type="project" value="InterPro"/>
</dbReference>
<keyword evidence="6" id="KW-1185">Reference proteome</keyword>
<evidence type="ECO:0000256" key="2">
    <source>
        <dbReference type="ARBA" id="ARBA00022603"/>
    </source>
</evidence>
<comment type="caution">
    <text evidence="5">The sequence shown here is derived from an EMBL/GenBank/DDBJ whole genome shotgun (WGS) entry which is preliminary data.</text>
</comment>
<evidence type="ECO:0000256" key="3">
    <source>
        <dbReference type="ARBA" id="ARBA00022679"/>
    </source>
</evidence>
<gene>
    <name evidence="5" type="ORF">PROH_04060</name>
</gene>